<keyword evidence="3" id="KW-1185">Reference proteome</keyword>
<dbReference type="Proteomes" id="UP001525021">
    <property type="component" value="Unassembled WGS sequence"/>
</dbReference>
<keyword evidence="1" id="KW-0472">Membrane</keyword>
<dbReference type="RefSeq" id="WP_036161915.1">
    <property type="nucleotide sequence ID" value="NZ_JANTOO010000014.1"/>
</dbReference>
<dbReference type="InterPro" id="IPR025018">
    <property type="entry name" value="DUF3953"/>
</dbReference>
<keyword evidence="1" id="KW-0812">Transmembrane</keyword>
<evidence type="ECO:0000256" key="1">
    <source>
        <dbReference type="SAM" id="Phobius"/>
    </source>
</evidence>
<evidence type="ECO:0000313" key="2">
    <source>
        <dbReference type="EMBL" id="MCS1396997.1"/>
    </source>
</evidence>
<feature type="transmembrane region" description="Helical" evidence="1">
    <location>
        <begin position="30"/>
        <end position="48"/>
    </location>
</feature>
<sequence length="77" mass="8883">MLKTVQIILSTIGITLSVYGLITYEYRLNFLMILFLGLFMLTLGIKEFGRERKLYGCFLVGVFIFSVYVSIQSFILI</sequence>
<gene>
    <name evidence="2" type="ORF">NXZ79_13275</name>
</gene>
<keyword evidence="1" id="KW-1133">Transmembrane helix</keyword>
<evidence type="ECO:0000313" key="3">
    <source>
        <dbReference type="Proteomes" id="UP001525021"/>
    </source>
</evidence>
<proteinExistence type="predicted"/>
<dbReference type="EMBL" id="JANTOO010000014">
    <property type="protein sequence ID" value="MCS1396997.1"/>
    <property type="molecule type" value="Genomic_DNA"/>
</dbReference>
<feature type="transmembrane region" description="Helical" evidence="1">
    <location>
        <begin position="7"/>
        <end position="24"/>
    </location>
</feature>
<comment type="caution">
    <text evidence="2">The sequence shown here is derived from an EMBL/GenBank/DDBJ whole genome shotgun (WGS) entry which is preliminary data.</text>
</comment>
<name>A0ABT2DQ85_9BACI</name>
<dbReference type="Pfam" id="PF13129">
    <property type="entry name" value="DUF3953"/>
    <property type="match status" value="1"/>
</dbReference>
<feature type="transmembrane region" description="Helical" evidence="1">
    <location>
        <begin position="55"/>
        <end position="75"/>
    </location>
</feature>
<organism evidence="2 3">
    <name type="scientific">Lysinibacillus pinottii</name>
    <dbReference type="NCBI Taxonomy" id="2973932"/>
    <lineage>
        <taxon>Bacteria</taxon>
        <taxon>Bacillati</taxon>
        <taxon>Bacillota</taxon>
        <taxon>Bacilli</taxon>
        <taxon>Bacillales</taxon>
        <taxon>Bacillaceae</taxon>
        <taxon>Lysinibacillus</taxon>
    </lineage>
</organism>
<protein>
    <submittedName>
        <fullName evidence="2">DUF3953 domain-containing protein</fullName>
    </submittedName>
</protein>
<reference evidence="2 3" key="1">
    <citation type="submission" date="2022-08" db="EMBL/GenBank/DDBJ databases">
        <title>Lysinibacillus sequencing.</title>
        <authorList>
            <person name="Dunlap C."/>
        </authorList>
    </citation>
    <scope>NUCLEOTIDE SEQUENCE [LARGE SCALE GENOMIC DNA]</scope>
    <source>
        <strain evidence="2 3">PB211</strain>
    </source>
</reference>
<accession>A0ABT2DQ85</accession>